<dbReference type="InterPro" id="IPR036271">
    <property type="entry name" value="Tet_transcr_reg_TetR-rel_C_sf"/>
</dbReference>
<dbReference type="EMBL" id="BJOU01000017">
    <property type="protein sequence ID" value="GED99224.1"/>
    <property type="molecule type" value="Genomic_DNA"/>
</dbReference>
<evidence type="ECO:0000313" key="5">
    <source>
        <dbReference type="Proteomes" id="UP000444980"/>
    </source>
</evidence>
<dbReference type="PROSITE" id="PS50977">
    <property type="entry name" value="HTH_TETR_2"/>
    <property type="match status" value="1"/>
</dbReference>
<dbReference type="AlphaFoldDB" id="A0A7I9V199"/>
<dbReference type="Gene3D" id="1.10.357.10">
    <property type="entry name" value="Tetracycline Repressor, domain 2"/>
    <property type="match status" value="1"/>
</dbReference>
<dbReference type="Pfam" id="PF17940">
    <property type="entry name" value="TetR_C_31"/>
    <property type="match status" value="1"/>
</dbReference>
<keyword evidence="1 2" id="KW-0238">DNA-binding</keyword>
<protein>
    <submittedName>
        <fullName evidence="4">DNA-binding transcriptional regulator</fullName>
    </submittedName>
</protein>
<proteinExistence type="predicted"/>
<dbReference type="InterPro" id="IPR009057">
    <property type="entry name" value="Homeodomain-like_sf"/>
</dbReference>
<dbReference type="RefSeq" id="WP_161928527.1">
    <property type="nucleotide sequence ID" value="NZ_BJOU01000017.1"/>
</dbReference>
<keyword evidence="5" id="KW-1185">Reference proteome</keyword>
<accession>A0A7I9V199</accession>
<dbReference type="InterPro" id="IPR041583">
    <property type="entry name" value="TetR_C_31"/>
</dbReference>
<dbReference type="Proteomes" id="UP000444980">
    <property type="component" value="Unassembled WGS sequence"/>
</dbReference>
<evidence type="ECO:0000259" key="3">
    <source>
        <dbReference type="PROSITE" id="PS50977"/>
    </source>
</evidence>
<feature type="DNA-binding region" description="H-T-H motif" evidence="2">
    <location>
        <begin position="33"/>
        <end position="52"/>
    </location>
</feature>
<gene>
    <name evidence="4" type="ORF">nbrc107697_32630</name>
</gene>
<reference evidence="5" key="1">
    <citation type="submission" date="2019-06" db="EMBL/GenBank/DDBJ databases">
        <title>Gordonia isolated from sludge of a wastewater treatment plant.</title>
        <authorList>
            <person name="Tamura T."/>
            <person name="Aoyama K."/>
            <person name="Kang Y."/>
            <person name="Saito S."/>
            <person name="Akiyama N."/>
            <person name="Yazawa K."/>
            <person name="Gonoi T."/>
            <person name="Mikami Y."/>
        </authorList>
    </citation>
    <scope>NUCLEOTIDE SEQUENCE [LARGE SCALE GENOMIC DNA]</scope>
    <source>
        <strain evidence="5">NBRC 107697</strain>
    </source>
</reference>
<comment type="caution">
    <text evidence="4">The sequence shown here is derived from an EMBL/GenBank/DDBJ whole genome shotgun (WGS) entry which is preliminary data.</text>
</comment>
<sequence>MTRTAKRAPADRRQQIIAAAAELLSDGTGGKLTHRVVAQRAGVPLGSTTYYFATLDDLVARAVEHLSAQVDADLDEVAAAIAASDRSPGAIAALMHEYLRDADRVRTEMAVYAAGIERPELRGLSRHWFDGLVAILAEFTDDETARLMSVFVDGVTLHASLYDEPLELSAIERITRLLLAGPTDSDRS</sequence>
<dbReference type="SUPFAM" id="SSF46689">
    <property type="entry name" value="Homeodomain-like"/>
    <property type="match status" value="1"/>
</dbReference>
<organism evidence="4 5">
    <name type="scientific">Gordonia crocea</name>
    <dbReference type="NCBI Taxonomy" id="589162"/>
    <lineage>
        <taxon>Bacteria</taxon>
        <taxon>Bacillati</taxon>
        <taxon>Actinomycetota</taxon>
        <taxon>Actinomycetes</taxon>
        <taxon>Mycobacteriales</taxon>
        <taxon>Gordoniaceae</taxon>
        <taxon>Gordonia</taxon>
    </lineage>
</organism>
<evidence type="ECO:0000256" key="1">
    <source>
        <dbReference type="ARBA" id="ARBA00023125"/>
    </source>
</evidence>
<dbReference type="OrthoDB" id="6929199at2"/>
<feature type="domain" description="HTH tetR-type" evidence="3">
    <location>
        <begin position="10"/>
        <end position="70"/>
    </location>
</feature>
<name>A0A7I9V199_9ACTN</name>
<dbReference type="InterPro" id="IPR001647">
    <property type="entry name" value="HTH_TetR"/>
</dbReference>
<dbReference type="GO" id="GO:0003677">
    <property type="term" value="F:DNA binding"/>
    <property type="evidence" value="ECO:0007669"/>
    <property type="project" value="UniProtKB-UniRule"/>
</dbReference>
<evidence type="ECO:0000313" key="4">
    <source>
        <dbReference type="EMBL" id="GED99224.1"/>
    </source>
</evidence>
<dbReference type="SUPFAM" id="SSF48498">
    <property type="entry name" value="Tetracyclin repressor-like, C-terminal domain"/>
    <property type="match status" value="1"/>
</dbReference>
<evidence type="ECO:0000256" key="2">
    <source>
        <dbReference type="PROSITE-ProRule" id="PRU00335"/>
    </source>
</evidence>